<dbReference type="InterPro" id="IPR011009">
    <property type="entry name" value="Kinase-like_dom_sf"/>
</dbReference>
<dbReference type="InterPro" id="IPR000719">
    <property type="entry name" value="Prot_kinase_dom"/>
</dbReference>
<dbReference type="Proteomes" id="UP000019473">
    <property type="component" value="Unassembled WGS sequence"/>
</dbReference>
<evidence type="ECO:0000313" key="9">
    <source>
        <dbReference type="EMBL" id="EXJ59694.1"/>
    </source>
</evidence>
<evidence type="ECO:0000256" key="1">
    <source>
        <dbReference type="ARBA" id="ARBA00022679"/>
    </source>
</evidence>
<dbReference type="SUPFAM" id="SSF56112">
    <property type="entry name" value="Protein kinase-like (PK-like)"/>
    <property type="match status" value="1"/>
</dbReference>
<dbReference type="SMART" id="SM00220">
    <property type="entry name" value="S_TKc"/>
    <property type="match status" value="1"/>
</dbReference>
<dbReference type="PANTHER" id="PTHR48013">
    <property type="entry name" value="DUAL SPECIFICITY MITOGEN-ACTIVATED PROTEIN KINASE KINASE 5-RELATED"/>
    <property type="match status" value="1"/>
</dbReference>
<evidence type="ECO:0000256" key="7">
    <source>
        <dbReference type="SAM" id="MobiDB-lite"/>
    </source>
</evidence>
<keyword evidence="10" id="KW-1185">Reference proteome</keyword>
<dbReference type="PROSITE" id="PS00108">
    <property type="entry name" value="PROTEIN_KINASE_ST"/>
    <property type="match status" value="1"/>
</dbReference>
<evidence type="ECO:0000256" key="5">
    <source>
        <dbReference type="ARBA" id="ARBA00038035"/>
    </source>
</evidence>
<organism evidence="9 10">
    <name type="scientific">Cladophialophora yegresii CBS 114405</name>
    <dbReference type="NCBI Taxonomy" id="1182544"/>
    <lineage>
        <taxon>Eukaryota</taxon>
        <taxon>Fungi</taxon>
        <taxon>Dikarya</taxon>
        <taxon>Ascomycota</taxon>
        <taxon>Pezizomycotina</taxon>
        <taxon>Eurotiomycetes</taxon>
        <taxon>Chaetothyriomycetidae</taxon>
        <taxon>Chaetothyriales</taxon>
        <taxon>Herpotrichiellaceae</taxon>
        <taxon>Cladophialophora</taxon>
    </lineage>
</organism>
<comment type="caution">
    <text evidence="9">The sequence shown here is derived from an EMBL/GenBank/DDBJ whole genome shotgun (WGS) entry which is preliminary data.</text>
</comment>
<gene>
    <name evidence="9" type="ORF">A1O7_03840</name>
</gene>
<dbReference type="HOGENOM" id="CLU_054787_0_0_1"/>
<dbReference type="STRING" id="1182544.W9WML9"/>
<evidence type="ECO:0000313" key="10">
    <source>
        <dbReference type="Proteomes" id="UP000019473"/>
    </source>
</evidence>
<dbReference type="VEuPathDB" id="FungiDB:A1O7_03840"/>
<evidence type="ECO:0000256" key="3">
    <source>
        <dbReference type="ARBA" id="ARBA00022777"/>
    </source>
</evidence>
<dbReference type="Gene3D" id="1.10.510.10">
    <property type="entry name" value="Transferase(Phosphotransferase) domain 1"/>
    <property type="match status" value="1"/>
</dbReference>
<dbReference type="PANTHER" id="PTHR48013:SF15">
    <property type="entry name" value="DUAL SPECIFICITY MITOGEN-ACTIVATED PROTEIN KINASE KINASE 4"/>
    <property type="match status" value="1"/>
</dbReference>
<keyword evidence="2" id="KW-0547">Nucleotide-binding</keyword>
<feature type="compositionally biased region" description="Low complexity" evidence="7">
    <location>
        <begin position="34"/>
        <end position="53"/>
    </location>
</feature>
<keyword evidence="4" id="KW-0067">ATP-binding</keyword>
<accession>W9WML9</accession>
<dbReference type="GeneID" id="19178432"/>
<evidence type="ECO:0000256" key="6">
    <source>
        <dbReference type="ARBA" id="ARBA00038999"/>
    </source>
</evidence>
<evidence type="ECO:0000256" key="2">
    <source>
        <dbReference type="ARBA" id="ARBA00022741"/>
    </source>
</evidence>
<dbReference type="Pfam" id="PF00069">
    <property type="entry name" value="Pkinase"/>
    <property type="match status" value="1"/>
</dbReference>
<comment type="similarity">
    <text evidence="5">Belongs to the protein kinase superfamily. STE Ser/Thr protein kinase family. MAP kinase kinase subfamily.</text>
</comment>
<name>W9WML9_9EURO</name>
<dbReference type="PROSITE" id="PS50011">
    <property type="entry name" value="PROTEIN_KINASE_DOM"/>
    <property type="match status" value="1"/>
</dbReference>
<keyword evidence="3 9" id="KW-0418">Kinase</keyword>
<feature type="region of interest" description="Disordered" evidence="7">
    <location>
        <begin position="1"/>
        <end position="54"/>
    </location>
</feature>
<keyword evidence="1" id="KW-0808">Transferase</keyword>
<keyword evidence="9" id="KW-0723">Serine/threonine-protein kinase</keyword>
<dbReference type="EC" id="2.7.12.2" evidence="6"/>
<reference evidence="9 10" key="1">
    <citation type="submission" date="2013-03" db="EMBL/GenBank/DDBJ databases">
        <title>The Genome Sequence of Cladophialophora yegresii CBS 114405.</title>
        <authorList>
            <consortium name="The Broad Institute Genomics Platform"/>
            <person name="Cuomo C."/>
            <person name="de Hoog S."/>
            <person name="Gorbushina A."/>
            <person name="Walker B."/>
            <person name="Young S.K."/>
            <person name="Zeng Q."/>
            <person name="Gargeya S."/>
            <person name="Fitzgerald M."/>
            <person name="Haas B."/>
            <person name="Abouelleil A."/>
            <person name="Allen A.W."/>
            <person name="Alvarado L."/>
            <person name="Arachchi H.M."/>
            <person name="Berlin A.M."/>
            <person name="Chapman S.B."/>
            <person name="Gainer-Dewar J."/>
            <person name="Goldberg J."/>
            <person name="Griggs A."/>
            <person name="Gujja S."/>
            <person name="Hansen M."/>
            <person name="Howarth C."/>
            <person name="Imamovic A."/>
            <person name="Ireland A."/>
            <person name="Larimer J."/>
            <person name="McCowan C."/>
            <person name="Murphy C."/>
            <person name="Pearson M."/>
            <person name="Poon T.W."/>
            <person name="Priest M."/>
            <person name="Roberts A."/>
            <person name="Saif S."/>
            <person name="Shea T."/>
            <person name="Sisk P."/>
            <person name="Sykes S."/>
            <person name="Wortman J."/>
            <person name="Nusbaum C."/>
            <person name="Birren B."/>
        </authorList>
    </citation>
    <scope>NUCLEOTIDE SEQUENCE [LARGE SCALE GENOMIC DNA]</scope>
    <source>
        <strain evidence="9 10">CBS 114405</strain>
    </source>
</reference>
<dbReference type="EMBL" id="AMGW01000003">
    <property type="protein sequence ID" value="EXJ59694.1"/>
    <property type="molecule type" value="Genomic_DNA"/>
</dbReference>
<feature type="domain" description="Protein kinase" evidence="8">
    <location>
        <begin position="101"/>
        <end position="411"/>
    </location>
</feature>
<sequence>MSTPPSTPDSTPSGESKPQHRQPASSMLTPPTSPRQSRSSSNISDLAISSSPSYPRPQQLFLRFENAKLNPIDTNVTQRKDPIEPSVAECPFDVEILKDERGRDAIFGTGAWSTVYKASNHARSRNVSAALTPPLSPTILTPVLVAVKKPARRDAVAILKSEAKILTYLRGVPESERYVVPFYGVVDEAAIVLEALPFSLEEHIRKCAVIAAQNFSTRTMMDPIVGSSARWFQLAQQLVSALAWLHNRAQVVHGDIKPGNILLSRVRGFGTEITFEPLFADFSSSQRLDLDETTANTLSAVTREYTAPELLSSTVLRNPASTATTASDVFSMALTLLVTATGQLLVYSGSMFQRQAMATQGWMVLSHARNGEGGTRVPRFGIVEKVLERAVLRADMDRVSAQEWLRIVETLAKGEPAKI</sequence>
<dbReference type="eggNOG" id="KOG0581">
    <property type="taxonomic scope" value="Eukaryota"/>
</dbReference>
<dbReference type="AlphaFoldDB" id="W9WML9"/>
<feature type="compositionally biased region" description="Low complexity" evidence="7">
    <location>
        <begin position="1"/>
        <end position="13"/>
    </location>
</feature>
<dbReference type="OrthoDB" id="626167at2759"/>
<dbReference type="GO" id="GO:0004708">
    <property type="term" value="F:MAP kinase kinase activity"/>
    <property type="evidence" value="ECO:0007669"/>
    <property type="project" value="UniProtKB-EC"/>
</dbReference>
<dbReference type="RefSeq" id="XP_007756047.1">
    <property type="nucleotide sequence ID" value="XM_007757857.1"/>
</dbReference>
<dbReference type="GO" id="GO:0005524">
    <property type="term" value="F:ATP binding"/>
    <property type="evidence" value="ECO:0007669"/>
    <property type="project" value="UniProtKB-KW"/>
</dbReference>
<evidence type="ECO:0000256" key="4">
    <source>
        <dbReference type="ARBA" id="ARBA00022840"/>
    </source>
</evidence>
<dbReference type="InterPro" id="IPR008271">
    <property type="entry name" value="Ser/Thr_kinase_AS"/>
</dbReference>
<evidence type="ECO:0000259" key="8">
    <source>
        <dbReference type="PROSITE" id="PS50011"/>
    </source>
</evidence>
<dbReference type="GO" id="GO:0004674">
    <property type="term" value="F:protein serine/threonine kinase activity"/>
    <property type="evidence" value="ECO:0007669"/>
    <property type="project" value="UniProtKB-KW"/>
</dbReference>
<protein>
    <recommendedName>
        <fullName evidence="6">mitogen-activated protein kinase kinase</fullName>
        <ecNumber evidence="6">2.7.12.2</ecNumber>
    </recommendedName>
</protein>
<proteinExistence type="inferred from homology"/>